<sequence length="483" mass="51430">MLPPSASLHSAFILPPSSSTFTLPSASFSPLSPVPAASSLSFNALYLRRKHQLAPLQPHRARARPLAFWQRQTEEREVAEEAEEMSDDEKEAIRLQKILDKRLVLAAQALQEDWPVYLFLIGVQAIPVLAGGLVGGNFLFFWLTACTCVYLGAKRSSAVARAGEIFQAVTTRNAFAAPIAASISLFGTYYLLKNQFDIATVYQLMTTFFGGYCLRDVLISTLLALGLGGSIQSFYAPPPKPIPARRGPFSSPAPPPPSPPASSSSFPPLRDPDEGELDGLKLAATLLSGGVCATYLWGPAAAVAAAGASGGASGAVFLGAISALLAANFITSGIALQAQASIPIKSLKPALIFLTGLFLYDIYFVFFSPGGVMESVATSLEGPVKLLSPRAAVRREGRRPTKEGITSPSPPRFQSRFSRLTAFFSPCPYPQSAHPSLPSSTRILPSPLGPPGCHSPRPVPLLHPGTRRHRGAGPLRRSSQADR</sequence>
<keyword evidence="4" id="KW-0812">Transmembrane</keyword>
<evidence type="ECO:0000313" key="5">
    <source>
        <dbReference type="EMBL" id="EWM21213.1"/>
    </source>
</evidence>
<dbReference type="GO" id="GO:0033619">
    <property type="term" value="P:membrane protein proteolysis"/>
    <property type="evidence" value="ECO:0007669"/>
    <property type="project" value="TreeGrafter"/>
</dbReference>
<dbReference type="GO" id="GO:0098554">
    <property type="term" value="C:cytoplasmic side of endoplasmic reticulum membrane"/>
    <property type="evidence" value="ECO:0007669"/>
    <property type="project" value="TreeGrafter"/>
</dbReference>
<feature type="compositionally biased region" description="Basic and acidic residues" evidence="3">
    <location>
        <begin position="393"/>
        <end position="402"/>
    </location>
</feature>
<dbReference type="AlphaFoldDB" id="W7TCD9"/>
<protein>
    <submittedName>
        <fullName evidence="5">Minor histocompatibility antigen</fullName>
    </submittedName>
</protein>
<feature type="transmembrane region" description="Helical" evidence="4">
    <location>
        <begin position="217"/>
        <end position="236"/>
    </location>
</feature>
<comment type="subcellular location">
    <subcellularLocation>
        <location evidence="1">Endoplasmic reticulum membrane</location>
        <topology evidence="1">Multi-pass membrane protein</topology>
    </subcellularLocation>
</comment>
<keyword evidence="4" id="KW-1133">Transmembrane helix</keyword>
<feature type="compositionally biased region" description="Pro residues" evidence="3">
    <location>
        <begin position="251"/>
        <end position="260"/>
    </location>
</feature>
<dbReference type="Pfam" id="PF04258">
    <property type="entry name" value="Peptidase_A22B"/>
    <property type="match status" value="1"/>
</dbReference>
<keyword evidence="2" id="KW-0256">Endoplasmic reticulum</keyword>
<feature type="transmembrane region" description="Helical" evidence="4">
    <location>
        <begin position="125"/>
        <end position="153"/>
    </location>
</feature>
<dbReference type="EMBL" id="AZIL01002596">
    <property type="protein sequence ID" value="EWM21213.1"/>
    <property type="molecule type" value="Genomic_DNA"/>
</dbReference>
<dbReference type="GO" id="GO:0042500">
    <property type="term" value="F:aspartic endopeptidase activity, intramembrane cleaving"/>
    <property type="evidence" value="ECO:0007669"/>
    <property type="project" value="InterPro"/>
</dbReference>
<feature type="transmembrane region" description="Helical" evidence="4">
    <location>
        <begin position="350"/>
        <end position="367"/>
    </location>
</feature>
<comment type="caution">
    <text evidence="5">The sequence shown here is derived from an EMBL/GenBank/DDBJ whole genome shotgun (WGS) entry which is preliminary data.</text>
</comment>
<dbReference type="OrthoDB" id="29661at2759"/>
<dbReference type="PANTHER" id="PTHR12174:SF23">
    <property type="entry name" value="MINOR HISTOCOMPATIBILITY ANTIGEN H13"/>
    <property type="match status" value="1"/>
</dbReference>
<feature type="region of interest" description="Disordered" evidence="3">
    <location>
        <begin position="393"/>
        <end position="414"/>
    </location>
</feature>
<dbReference type="Proteomes" id="UP000019335">
    <property type="component" value="Unassembled WGS sequence"/>
</dbReference>
<feature type="transmembrane region" description="Helical" evidence="4">
    <location>
        <begin position="174"/>
        <end position="192"/>
    </location>
</feature>
<dbReference type="GO" id="GO:0006465">
    <property type="term" value="P:signal peptide processing"/>
    <property type="evidence" value="ECO:0007669"/>
    <property type="project" value="TreeGrafter"/>
</dbReference>
<evidence type="ECO:0000256" key="3">
    <source>
        <dbReference type="SAM" id="MobiDB-lite"/>
    </source>
</evidence>
<dbReference type="EMBL" id="AZIL01002596">
    <property type="protein sequence ID" value="EWM21214.1"/>
    <property type="molecule type" value="Genomic_DNA"/>
</dbReference>
<evidence type="ECO:0000256" key="2">
    <source>
        <dbReference type="ARBA" id="ARBA00022824"/>
    </source>
</evidence>
<organism evidence="5 6">
    <name type="scientific">Nannochloropsis gaditana</name>
    <dbReference type="NCBI Taxonomy" id="72520"/>
    <lineage>
        <taxon>Eukaryota</taxon>
        <taxon>Sar</taxon>
        <taxon>Stramenopiles</taxon>
        <taxon>Ochrophyta</taxon>
        <taxon>Eustigmatophyceae</taxon>
        <taxon>Eustigmatales</taxon>
        <taxon>Monodopsidaceae</taxon>
        <taxon>Nannochloropsis</taxon>
    </lineage>
</organism>
<accession>W7TCD9</accession>
<name>W7TCD9_9STRA</name>
<dbReference type="PANTHER" id="PTHR12174">
    <property type="entry name" value="SIGNAL PEPTIDE PEPTIDASE"/>
    <property type="match status" value="1"/>
</dbReference>
<dbReference type="GO" id="GO:0098553">
    <property type="term" value="C:lumenal side of endoplasmic reticulum membrane"/>
    <property type="evidence" value="ECO:0007669"/>
    <property type="project" value="TreeGrafter"/>
</dbReference>
<evidence type="ECO:0000256" key="1">
    <source>
        <dbReference type="ARBA" id="ARBA00004477"/>
    </source>
</evidence>
<gene>
    <name evidence="5" type="ORF">Naga_100429g4</name>
</gene>
<reference evidence="5 6" key="1">
    <citation type="journal article" date="2014" name="Mol. Plant">
        <title>Chromosome Scale Genome Assembly and Transcriptome Profiling of Nannochloropsis gaditana in Nitrogen Depletion.</title>
        <authorList>
            <person name="Corteggiani Carpinelli E."/>
            <person name="Telatin A."/>
            <person name="Vitulo N."/>
            <person name="Forcato C."/>
            <person name="D'Angelo M."/>
            <person name="Schiavon R."/>
            <person name="Vezzi A."/>
            <person name="Giacometti G.M."/>
            <person name="Morosinotto T."/>
            <person name="Valle G."/>
        </authorList>
    </citation>
    <scope>NUCLEOTIDE SEQUENCE [LARGE SCALE GENOMIC DNA]</scope>
    <source>
        <strain evidence="5 6">B-31</strain>
    </source>
</reference>
<dbReference type="InterPro" id="IPR007369">
    <property type="entry name" value="Peptidase_A22B_SPP"/>
</dbReference>
<feature type="transmembrane region" description="Helical" evidence="4">
    <location>
        <begin position="286"/>
        <end position="308"/>
    </location>
</feature>
<evidence type="ECO:0000313" key="6">
    <source>
        <dbReference type="Proteomes" id="UP000019335"/>
    </source>
</evidence>
<proteinExistence type="predicted"/>
<evidence type="ECO:0000256" key="4">
    <source>
        <dbReference type="SAM" id="Phobius"/>
    </source>
</evidence>
<feature type="transmembrane region" description="Helical" evidence="4">
    <location>
        <begin position="314"/>
        <end position="338"/>
    </location>
</feature>
<feature type="compositionally biased region" description="Polar residues" evidence="3">
    <location>
        <begin position="433"/>
        <end position="443"/>
    </location>
</feature>
<keyword evidence="6" id="KW-1185">Reference proteome</keyword>
<feature type="region of interest" description="Disordered" evidence="3">
    <location>
        <begin position="245"/>
        <end position="271"/>
    </location>
</feature>
<feature type="region of interest" description="Disordered" evidence="3">
    <location>
        <begin position="433"/>
        <end position="483"/>
    </location>
</feature>
<keyword evidence="4" id="KW-0472">Membrane</keyword>